<feature type="region of interest" description="Disordered" evidence="8">
    <location>
        <begin position="1"/>
        <end position="22"/>
    </location>
</feature>
<dbReference type="Gene3D" id="1.10.30.10">
    <property type="entry name" value="High mobility group box domain"/>
    <property type="match status" value="1"/>
</dbReference>
<evidence type="ECO:0000256" key="4">
    <source>
        <dbReference type="ARBA" id="ARBA00023125"/>
    </source>
</evidence>
<feature type="region of interest" description="Disordered" evidence="8">
    <location>
        <begin position="817"/>
        <end position="842"/>
    </location>
</feature>
<evidence type="ECO:0000256" key="5">
    <source>
        <dbReference type="ARBA" id="ARBA00023163"/>
    </source>
</evidence>
<dbReference type="InterPro" id="IPR052412">
    <property type="entry name" value="CC-Dev_Transcription_Reg"/>
</dbReference>
<evidence type="ECO:0000259" key="9">
    <source>
        <dbReference type="PROSITE" id="PS50118"/>
    </source>
</evidence>
<proteinExistence type="predicted"/>
<keyword evidence="1" id="KW-0678">Repressor</keyword>
<dbReference type="Pfam" id="PF00505">
    <property type="entry name" value="HMG_box"/>
    <property type="match status" value="1"/>
</dbReference>
<dbReference type="InterPro" id="IPR009071">
    <property type="entry name" value="HMG_box_dom"/>
</dbReference>
<dbReference type="FunFam" id="1.10.30.10:FF:000010">
    <property type="entry name" value="Capicua transcriptional repressor b"/>
    <property type="match status" value="1"/>
</dbReference>
<evidence type="ECO:0000256" key="6">
    <source>
        <dbReference type="ARBA" id="ARBA00023242"/>
    </source>
</evidence>
<dbReference type="KEGG" id="dpa:109533817"/>
<feature type="compositionally biased region" description="Acidic residues" evidence="8">
    <location>
        <begin position="636"/>
        <end position="649"/>
    </location>
</feature>
<keyword evidence="6 7" id="KW-0539">Nucleus</keyword>
<evidence type="ECO:0000256" key="7">
    <source>
        <dbReference type="PROSITE-ProRule" id="PRU00267"/>
    </source>
</evidence>
<dbReference type="CDD" id="cd21990">
    <property type="entry name" value="HMG-box_CIC-like"/>
    <property type="match status" value="1"/>
</dbReference>
<feature type="region of interest" description="Disordered" evidence="8">
    <location>
        <begin position="1133"/>
        <end position="1165"/>
    </location>
</feature>
<protein>
    <recommendedName>
        <fullName evidence="9">HMG box domain-containing protein</fullName>
    </recommendedName>
</protein>
<dbReference type="SUPFAM" id="SSF47095">
    <property type="entry name" value="HMG-box"/>
    <property type="match status" value="1"/>
</dbReference>
<dbReference type="InterPro" id="IPR058606">
    <property type="entry name" value="HTH_Cic_C"/>
</dbReference>
<dbReference type="PROSITE" id="PS50118">
    <property type="entry name" value="HMG_BOX_2"/>
    <property type="match status" value="1"/>
</dbReference>
<evidence type="ECO:0000256" key="3">
    <source>
        <dbReference type="ARBA" id="ARBA00023015"/>
    </source>
</evidence>
<feature type="region of interest" description="Disordered" evidence="8">
    <location>
        <begin position="1186"/>
        <end position="1212"/>
    </location>
</feature>
<dbReference type="Proteomes" id="UP000019118">
    <property type="component" value="Unassembled WGS sequence"/>
</dbReference>
<evidence type="ECO:0000256" key="8">
    <source>
        <dbReference type="SAM" id="MobiDB-lite"/>
    </source>
</evidence>
<feature type="DNA-binding region" description="HMG box" evidence="7">
    <location>
        <begin position="687"/>
        <end position="755"/>
    </location>
</feature>
<sequence>MDMGVRKLPKKRKFDPSELDEGGQPNSCIAVSVVQTLPNVTTTEYPYNQQKVPPAPPPVDLSEWCDHRVLAKQGDWYLPGVIRDAGVDSITVVLDEKGERKRYENVFDSDCYNVIGDASPSVNQITLGTRVCVRQNQSIFVEGIVCTILDGQPIRFVVAVIGEKSYELRVKRADLRLLRPPWWDELEHLELSTNQQNDYGRSSTTTLHTPVSACTPLSNGRMYDEFCESEDELKQEGFSTEEAKLSGGSKRSSMHSRGSSSSSVTPSQPATPHKYKKGDVVSNPNGIRKKYNGKQWRRLCSKPNCNKESQRRGYCSRHLSQKGNGLRGTFPRAGSKQDGEDTSRDSETSPNAQDRRVTGRFDQEETDVANMLVSLGSSRSATPAAFSPGTAGSPVARLGGVPSPVTVGPRQNVFLPIGGGAPAYPPYHQPVIRPELVRPVQTAQSVIRVSPRPRPWGNINSIENAQALQHNSPVEERVVTLAPHTSGSLYIVPQHQDQKNLIVIKNVMNGRIDEAKSPQRRVIQSDHMRSAQPAVIVHPTQLVPILPAAPQSRSVPAGVIVTPEQAIESSSPQQTTSNLIQSSQVGSPASAFAVPWHAIVPILSGGSGIHAGTISPNSNDISETDIADHEVVPTPPDDEDDDDVFESESGDSSGGMEIGRTSTTPQRRTQSMSALHGRDAKNNKERIRRPMNAFMIFSKRHRGLVHQRHPNQDNRTVSKILGEWWYALGPVEKKKYHELATEVKEAHFRAHPEWKWCNKDRRKSSTGSGRSKLSSTGECDIPVSPGQTERQVDDEDDDHLVIADPLSLEIDLKCKEKVTDSDSESHYEADGPPQSSGAFNTATATSSNHLSYFQPRGSHFKTVPYSPQSIKTEDIQSSQPSTPTTAFSTVGNGSSLAILKPAMSAKATSDNYQSPLTVLIGNGTNLCISEASSDRQPFVMQVSSSASSDMPLQCVYVQPPTYDPSRLSLQLMPKVTASSAPPHSVIVSQPSRVVAAVDTPKREPLFYQKSKVKCPSLEDDTNAQDDGGGEFKLAPTPAQLGRAPLQRRQSMAVSIPSQGSAEGSPDLQSPCAKKSFFKRNIEDGMDNILFHRVLETVNFEAKFSSLPRFQPCDGQSPSAISIPSPSLFNCGNLRRRGPPLTAPARGPEEDLSSATEAPLSLPSAHPVAGTHFFGPDFSLENIRELQEADEGASPSPRTPRTPGTKDPDKGHRRTLEQRRQLVMQLFKDHSIFPSSKATSMFQAEHSDIFPTRGTLQLKIREVRQKLMAQNNQLTPLTPSPGPQSAGPHEPLKVSSNS</sequence>
<dbReference type="EnsemblMetazoa" id="XM_019899268.1">
    <property type="protein sequence ID" value="XP_019754827.1"/>
    <property type="gene ID" value="LOC109533817"/>
</dbReference>
<organism evidence="10 11">
    <name type="scientific">Dendroctonus ponderosae</name>
    <name type="common">Mountain pine beetle</name>
    <dbReference type="NCBI Taxonomy" id="77166"/>
    <lineage>
        <taxon>Eukaryota</taxon>
        <taxon>Metazoa</taxon>
        <taxon>Ecdysozoa</taxon>
        <taxon>Arthropoda</taxon>
        <taxon>Hexapoda</taxon>
        <taxon>Insecta</taxon>
        <taxon>Pterygota</taxon>
        <taxon>Neoptera</taxon>
        <taxon>Endopterygota</taxon>
        <taxon>Coleoptera</taxon>
        <taxon>Polyphaga</taxon>
        <taxon>Cucujiformia</taxon>
        <taxon>Curculionidae</taxon>
        <taxon>Scolytinae</taxon>
        <taxon>Dendroctonus</taxon>
    </lineage>
</organism>
<feature type="compositionally biased region" description="Low complexity" evidence="8">
    <location>
        <begin position="246"/>
        <end position="263"/>
    </location>
</feature>
<dbReference type="GO" id="GO:0000981">
    <property type="term" value="F:DNA-binding transcription factor activity, RNA polymerase II-specific"/>
    <property type="evidence" value="ECO:0007669"/>
    <property type="project" value="TreeGrafter"/>
</dbReference>
<evidence type="ECO:0000313" key="11">
    <source>
        <dbReference type="Proteomes" id="UP000019118"/>
    </source>
</evidence>
<evidence type="ECO:0000256" key="2">
    <source>
        <dbReference type="ARBA" id="ARBA00022553"/>
    </source>
</evidence>
<feature type="region of interest" description="Disordered" evidence="8">
    <location>
        <begin position="1266"/>
        <end position="1297"/>
    </location>
</feature>
<dbReference type="Pfam" id="PF25981">
    <property type="entry name" value="HTH_Cic_C"/>
    <property type="match status" value="1"/>
</dbReference>
<feature type="compositionally biased region" description="Low complexity" evidence="8">
    <location>
        <begin position="658"/>
        <end position="671"/>
    </location>
</feature>
<evidence type="ECO:0000256" key="1">
    <source>
        <dbReference type="ARBA" id="ARBA00022491"/>
    </source>
</evidence>
<feature type="domain" description="HMG box" evidence="9">
    <location>
        <begin position="687"/>
        <end position="755"/>
    </location>
</feature>
<dbReference type="RefSeq" id="XP_019754827.1">
    <property type="nucleotide sequence ID" value="XM_019899268.2"/>
</dbReference>
<dbReference type="PANTHER" id="PTHR13059:SF13">
    <property type="entry name" value="PROTEIN CAPICUA HOMOLOG"/>
    <property type="match status" value="1"/>
</dbReference>
<feature type="compositionally biased region" description="Basic residues" evidence="8">
    <location>
        <begin position="287"/>
        <end position="300"/>
    </location>
</feature>
<keyword evidence="5" id="KW-0804">Transcription</keyword>
<feature type="compositionally biased region" description="Basic and acidic residues" evidence="8">
    <location>
        <begin position="1203"/>
        <end position="1212"/>
    </location>
</feature>
<feature type="region of interest" description="Disordered" evidence="8">
    <location>
        <begin position="629"/>
        <end position="680"/>
    </location>
</feature>
<keyword evidence="3" id="KW-0805">Transcription regulation</keyword>
<feature type="region of interest" description="Disordered" evidence="8">
    <location>
        <begin position="759"/>
        <end position="796"/>
    </location>
</feature>
<accession>A0AAR5P1S4</accession>
<dbReference type="InterPro" id="IPR036910">
    <property type="entry name" value="HMG_box_dom_sf"/>
</dbReference>
<keyword evidence="2" id="KW-0597">Phosphoprotein</keyword>
<dbReference type="Pfam" id="PF16090">
    <property type="entry name" value="DUF4819"/>
    <property type="match status" value="1"/>
</dbReference>
<reference evidence="11" key="1">
    <citation type="journal article" date="2013" name="Genome Biol.">
        <title>Draft genome of the mountain pine beetle, Dendroctonus ponderosae Hopkins, a major forest pest.</title>
        <authorList>
            <person name="Keeling C.I."/>
            <person name="Yuen M.M."/>
            <person name="Liao N.Y."/>
            <person name="Docking T.R."/>
            <person name="Chan S.K."/>
            <person name="Taylor G.A."/>
            <person name="Palmquist D.L."/>
            <person name="Jackman S.D."/>
            <person name="Nguyen A."/>
            <person name="Li M."/>
            <person name="Henderson H."/>
            <person name="Janes J.K."/>
            <person name="Zhao Y."/>
            <person name="Pandoh P."/>
            <person name="Moore R."/>
            <person name="Sperling F.A."/>
            <person name="Huber D.P."/>
            <person name="Birol I."/>
            <person name="Jones S.J."/>
            <person name="Bohlmann J."/>
        </authorList>
    </citation>
    <scope>NUCLEOTIDE SEQUENCE</scope>
</reference>
<name>A0AAR5P1S4_DENPD</name>
<feature type="compositionally biased region" description="Low complexity" evidence="8">
    <location>
        <begin position="765"/>
        <end position="777"/>
    </location>
</feature>
<keyword evidence="4 7" id="KW-0238">DNA-binding</keyword>
<dbReference type="GeneID" id="109533817"/>
<dbReference type="PANTHER" id="PTHR13059">
    <property type="entry name" value="HMG-BOX TRANSCRIPTION FACTOR BBX"/>
    <property type="match status" value="1"/>
</dbReference>
<dbReference type="CTD" id="23152"/>
<feature type="compositionally biased region" description="Low complexity" evidence="8">
    <location>
        <begin position="1193"/>
        <end position="1202"/>
    </location>
</feature>
<dbReference type="RefSeq" id="XP_019754828.1">
    <property type="nucleotide sequence ID" value="XM_019899269.2"/>
</dbReference>
<dbReference type="EnsemblMetazoa" id="XM_019899269.1">
    <property type="protein sequence ID" value="XP_019754828.1"/>
    <property type="gene ID" value="LOC109533817"/>
</dbReference>
<feature type="compositionally biased region" description="Basic and acidic residues" evidence="8">
    <location>
        <begin position="817"/>
        <end position="829"/>
    </location>
</feature>
<reference evidence="10" key="2">
    <citation type="submission" date="2024-08" db="UniProtKB">
        <authorList>
            <consortium name="EnsemblMetazoa"/>
        </authorList>
    </citation>
    <scope>IDENTIFICATION</scope>
</reference>
<feature type="compositionally biased region" description="Polar residues" evidence="8">
    <location>
        <begin position="833"/>
        <end position="842"/>
    </location>
</feature>
<dbReference type="GO" id="GO:0005634">
    <property type="term" value="C:nucleus"/>
    <property type="evidence" value="ECO:0007669"/>
    <property type="project" value="UniProtKB-UniRule"/>
</dbReference>
<dbReference type="GO" id="GO:0000977">
    <property type="term" value="F:RNA polymerase II transcription regulatory region sequence-specific DNA binding"/>
    <property type="evidence" value="ECO:0007669"/>
    <property type="project" value="TreeGrafter"/>
</dbReference>
<dbReference type="InterPro" id="IPR032147">
    <property type="entry name" value="Cic_dom"/>
</dbReference>
<feature type="compositionally biased region" description="Basic and acidic residues" evidence="8">
    <location>
        <begin position="335"/>
        <end position="361"/>
    </location>
</feature>
<evidence type="ECO:0000313" key="10">
    <source>
        <dbReference type="EnsemblMetazoa" id="XP_019754827.1"/>
    </source>
</evidence>
<dbReference type="InterPro" id="IPR058607">
    <property type="entry name" value="HMG-box_Cic-like"/>
</dbReference>
<feature type="region of interest" description="Disordered" evidence="8">
    <location>
        <begin position="235"/>
        <end position="361"/>
    </location>
</feature>
<keyword evidence="11" id="KW-1185">Reference proteome</keyword>
<dbReference type="SMART" id="SM00398">
    <property type="entry name" value="HMG"/>
    <property type="match status" value="1"/>
</dbReference>
<feature type="compositionally biased region" description="Polar residues" evidence="8">
    <location>
        <begin position="1047"/>
        <end position="1061"/>
    </location>
</feature>
<feature type="region of interest" description="Disordered" evidence="8">
    <location>
        <begin position="1016"/>
        <end position="1069"/>
    </location>
</feature>
<feature type="compositionally biased region" description="Polar residues" evidence="8">
    <location>
        <begin position="1267"/>
        <end position="1276"/>
    </location>
</feature>